<dbReference type="SUPFAM" id="SSF57850">
    <property type="entry name" value="RING/U-box"/>
    <property type="match status" value="1"/>
</dbReference>
<gene>
    <name evidence="3" type="ORF">IM811_014648</name>
</gene>
<accession>A0A8H7TIZ1</accession>
<evidence type="ECO:0000313" key="3">
    <source>
        <dbReference type="EMBL" id="KAF9750428.1"/>
    </source>
</evidence>
<evidence type="ECO:0000313" key="4">
    <source>
        <dbReference type="Proteomes" id="UP000616885"/>
    </source>
</evidence>
<dbReference type="Proteomes" id="UP000616885">
    <property type="component" value="Unassembled WGS sequence"/>
</dbReference>
<keyword evidence="2" id="KW-0472">Membrane</keyword>
<keyword evidence="2" id="KW-1133">Transmembrane helix</keyword>
<proteinExistence type="predicted"/>
<feature type="compositionally biased region" description="Acidic residues" evidence="1">
    <location>
        <begin position="121"/>
        <end position="138"/>
    </location>
</feature>
<feature type="transmembrane region" description="Helical" evidence="2">
    <location>
        <begin position="86"/>
        <end position="107"/>
    </location>
</feature>
<sequence length="248" mass="27552">MEGLNDDDIKRMEHLHISKKSQYNTPSVGPPVLYQGYVDDFAPSAGPSPGRPPSNDVMTKGSYEPLAPPDKNKKDKKFWSISSDNLLSFAAGAAVGTTVGSVVGYKLGKRKGKKVEMERMEENEDAGSEDGEDDSEGEDVTLTASATFVMTILGPYIHCKKCNDGDFDMCQGCLFQGFGCKGKDHKWLRKYPRRFCDPCGQLIQGWYWHCPICNDGYDICQSCGDDNGQQCFDQSSHDYTLSYIPLRH</sequence>
<evidence type="ECO:0000256" key="1">
    <source>
        <dbReference type="SAM" id="MobiDB-lite"/>
    </source>
</evidence>
<dbReference type="AlphaFoldDB" id="A0A8H7TIZ1"/>
<feature type="region of interest" description="Disordered" evidence="1">
    <location>
        <begin position="113"/>
        <end position="138"/>
    </location>
</feature>
<feature type="region of interest" description="Disordered" evidence="1">
    <location>
        <begin position="34"/>
        <end position="75"/>
    </location>
</feature>
<name>A0A8H7TIZ1_BIOOC</name>
<dbReference type="EMBL" id="JADCTT010000006">
    <property type="protein sequence ID" value="KAF9750428.1"/>
    <property type="molecule type" value="Genomic_DNA"/>
</dbReference>
<evidence type="ECO:0000256" key="2">
    <source>
        <dbReference type="SAM" id="Phobius"/>
    </source>
</evidence>
<keyword evidence="2" id="KW-0812">Transmembrane</keyword>
<comment type="caution">
    <text evidence="3">The sequence shown here is derived from an EMBL/GenBank/DDBJ whole genome shotgun (WGS) entry which is preliminary data.</text>
</comment>
<organism evidence="3 4">
    <name type="scientific">Bionectria ochroleuca</name>
    <name type="common">Gliocladium roseum</name>
    <dbReference type="NCBI Taxonomy" id="29856"/>
    <lineage>
        <taxon>Eukaryota</taxon>
        <taxon>Fungi</taxon>
        <taxon>Dikarya</taxon>
        <taxon>Ascomycota</taxon>
        <taxon>Pezizomycotina</taxon>
        <taxon>Sordariomycetes</taxon>
        <taxon>Hypocreomycetidae</taxon>
        <taxon>Hypocreales</taxon>
        <taxon>Bionectriaceae</taxon>
        <taxon>Clonostachys</taxon>
    </lineage>
</organism>
<reference evidence="3" key="1">
    <citation type="submission" date="2020-10" db="EMBL/GenBank/DDBJ databases">
        <title>High-Quality Genome Resource of Clonostachys rosea strain S41 by Oxford Nanopore Long-Read Sequencing.</title>
        <authorList>
            <person name="Wang H."/>
        </authorList>
    </citation>
    <scope>NUCLEOTIDE SEQUENCE</scope>
    <source>
        <strain evidence="3">S41</strain>
    </source>
</reference>
<protein>
    <submittedName>
        <fullName evidence="3">Uncharacterized protein</fullName>
    </submittedName>
</protein>